<dbReference type="EMBL" id="CAJNOC010004685">
    <property type="protein sequence ID" value="CAF1030285.1"/>
    <property type="molecule type" value="Genomic_DNA"/>
</dbReference>
<dbReference type="SMART" id="SM00054">
    <property type="entry name" value="EFh"/>
    <property type="match status" value="1"/>
</dbReference>
<dbReference type="GO" id="GO:0005509">
    <property type="term" value="F:calcium ion binding"/>
    <property type="evidence" value="ECO:0007669"/>
    <property type="project" value="InterPro"/>
</dbReference>
<feature type="region of interest" description="Disordered" evidence="2">
    <location>
        <begin position="88"/>
        <end position="115"/>
    </location>
</feature>
<comment type="caution">
    <text evidence="4">The sequence shown here is derived from an EMBL/GenBank/DDBJ whole genome shotgun (WGS) entry which is preliminary data.</text>
</comment>
<dbReference type="InterPro" id="IPR002048">
    <property type="entry name" value="EF_hand_dom"/>
</dbReference>
<sequence>MSYEEFRRIAGADNRIGIDEFVAYEIQKNPYKNPYDVTKEATEKFRLIDRDHSGRIEYNEFVDAIHRLYNGHYHGHTYALSHHIHGLHNHHAPSHQSHSHYHHQPSNHYHSHHHC</sequence>
<dbReference type="Pfam" id="PF00036">
    <property type="entry name" value="EF-hand_1"/>
    <property type="match status" value="1"/>
</dbReference>
<keyword evidence="1" id="KW-0106">Calcium</keyword>
<reference evidence="4" key="1">
    <citation type="submission" date="2021-02" db="EMBL/GenBank/DDBJ databases">
        <authorList>
            <person name="Nowell W R."/>
        </authorList>
    </citation>
    <scope>NUCLEOTIDE SEQUENCE</scope>
    <source>
        <strain evidence="4">Ploen Becks lab</strain>
    </source>
</reference>
<evidence type="ECO:0000259" key="3">
    <source>
        <dbReference type="PROSITE" id="PS50222"/>
    </source>
</evidence>
<dbReference type="PROSITE" id="PS00018">
    <property type="entry name" value="EF_HAND_1"/>
    <property type="match status" value="1"/>
</dbReference>
<dbReference type="InterPro" id="IPR018247">
    <property type="entry name" value="EF_Hand_1_Ca_BS"/>
</dbReference>
<evidence type="ECO:0000256" key="2">
    <source>
        <dbReference type="SAM" id="MobiDB-lite"/>
    </source>
</evidence>
<accession>A0A814J3T8</accession>
<keyword evidence="5" id="KW-1185">Reference proteome</keyword>
<name>A0A814J3T8_9BILA</name>
<evidence type="ECO:0000256" key="1">
    <source>
        <dbReference type="ARBA" id="ARBA00022837"/>
    </source>
</evidence>
<dbReference type="Gene3D" id="1.10.238.10">
    <property type="entry name" value="EF-hand"/>
    <property type="match status" value="1"/>
</dbReference>
<evidence type="ECO:0000313" key="5">
    <source>
        <dbReference type="Proteomes" id="UP000663879"/>
    </source>
</evidence>
<organism evidence="4 5">
    <name type="scientific">Brachionus calyciflorus</name>
    <dbReference type="NCBI Taxonomy" id="104777"/>
    <lineage>
        <taxon>Eukaryota</taxon>
        <taxon>Metazoa</taxon>
        <taxon>Spiralia</taxon>
        <taxon>Gnathifera</taxon>
        <taxon>Rotifera</taxon>
        <taxon>Eurotatoria</taxon>
        <taxon>Monogononta</taxon>
        <taxon>Pseudotrocha</taxon>
        <taxon>Ploima</taxon>
        <taxon>Brachionidae</taxon>
        <taxon>Brachionus</taxon>
    </lineage>
</organism>
<feature type="domain" description="EF-hand" evidence="3">
    <location>
        <begin position="36"/>
        <end position="71"/>
    </location>
</feature>
<protein>
    <recommendedName>
        <fullName evidence="3">EF-hand domain-containing protein</fullName>
    </recommendedName>
</protein>
<proteinExistence type="predicted"/>
<dbReference type="Proteomes" id="UP000663879">
    <property type="component" value="Unassembled WGS sequence"/>
</dbReference>
<dbReference type="InterPro" id="IPR011992">
    <property type="entry name" value="EF-hand-dom_pair"/>
</dbReference>
<gene>
    <name evidence="4" type="ORF">OXX778_LOCUS17829</name>
</gene>
<dbReference type="PROSITE" id="PS50222">
    <property type="entry name" value="EF_HAND_2"/>
    <property type="match status" value="1"/>
</dbReference>
<dbReference type="AlphaFoldDB" id="A0A814J3T8"/>
<dbReference type="SUPFAM" id="SSF47473">
    <property type="entry name" value="EF-hand"/>
    <property type="match status" value="1"/>
</dbReference>
<evidence type="ECO:0000313" key="4">
    <source>
        <dbReference type="EMBL" id="CAF1030285.1"/>
    </source>
</evidence>